<comment type="similarity">
    <text evidence="2">Belongs to the UPF0702 family.</text>
</comment>
<evidence type="ECO:0000256" key="4">
    <source>
        <dbReference type="ARBA" id="ARBA00022692"/>
    </source>
</evidence>
<dbReference type="GO" id="GO:0005886">
    <property type="term" value="C:plasma membrane"/>
    <property type="evidence" value="ECO:0007669"/>
    <property type="project" value="UniProtKB-SubCell"/>
</dbReference>
<evidence type="ECO:0000313" key="10">
    <source>
        <dbReference type="Proteomes" id="UP000180098"/>
    </source>
</evidence>
<dbReference type="RefSeq" id="WP_071313051.1">
    <property type="nucleotide sequence ID" value="NZ_MLQQ01000018.1"/>
</dbReference>
<sequence>MFEFWTGATDLPVYGYLIRAVIVYVYIFLMIKVLGQRSIGAINPLDFLFGVIIGDVVGEPLSSGDLPLGGPLAAAALIAGLHLFLSFIALKTPRFRRLIEDEPIILIEHGMILHKELKKVKMTVESLLMDLRLQDAIDISEVDYAILESNGQISVIKKSQYQSLTPNDMLQQTPPKGYPTVLVQDGAIVWPNLDKVGTKGWLEEQLKRFGLKHHTDCFLMTMDEGGQIYVSPMNNRVENLNKEIFK</sequence>
<evidence type="ECO:0000256" key="7">
    <source>
        <dbReference type="SAM" id="Phobius"/>
    </source>
</evidence>
<evidence type="ECO:0000256" key="5">
    <source>
        <dbReference type="ARBA" id="ARBA00022989"/>
    </source>
</evidence>
<evidence type="ECO:0000256" key="2">
    <source>
        <dbReference type="ARBA" id="ARBA00006448"/>
    </source>
</evidence>
<evidence type="ECO:0000256" key="3">
    <source>
        <dbReference type="ARBA" id="ARBA00022475"/>
    </source>
</evidence>
<feature type="transmembrane region" description="Helical" evidence="7">
    <location>
        <begin position="13"/>
        <end position="31"/>
    </location>
</feature>
<dbReference type="InterPro" id="IPR007353">
    <property type="entry name" value="DUF421"/>
</dbReference>
<dbReference type="InterPro" id="IPR023090">
    <property type="entry name" value="UPF0702_alpha/beta_dom_sf"/>
</dbReference>
<dbReference type="Proteomes" id="UP000180098">
    <property type="component" value="Unassembled WGS sequence"/>
</dbReference>
<organism evidence="9 10">
    <name type="scientific">Anaerobacillus arseniciselenatis</name>
    <dbReference type="NCBI Taxonomy" id="85682"/>
    <lineage>
        <taxon>Bacteria</taxon>
        <taxon>Bacillati</taxon>
        <taxon>Bacillota</taxon>
        <taxon>Bacilli</taxon>
        <taxon>Bacillales</taxon>
        <taxon>Bacillaceae</taxon>
        <taxon>Anaerobacillus</taxon>
    </lineage>
</organism>
<dbReference type="Pfam" id="PF04239">
    <property type="entry name" value="DUF421"/>
    <property type="match status" value="1"/>
</dbReference>
<keyword evidence="6 7" id="KW-0472">Membrane</keyword>
<keyword evidence="4 7" id="KW-0812">Transmembrane</keyword>
<dbReference type="Gene3D" id="3.30.240.20">
    <property type="entry name" value="bsu07140 like domains"/>
    <property type="match status" value="2"/>
</dbReference>
<gene>
    <name evidence="9" type="ORF">BKP35_09175</name>
</gene>
<evidence type="ECO:0000259" key="8">
    <source>
        <dbReference type="Pfam" id="PF04239"/>
    </source>
</evidence>
<dbReference type="PANTHER" id="PTHR34582:SF6">
    <property type="entry name" value="UPF0702 TRANSMEMBRANE PROTEIN YCAP"/>
    <property type="match status" value="1"/>
</dbReference>
<feature type="transmembrane region" description="Helical" evidence="7">
    <location>
        <begin position="70"/>
        <end position="90"/>
    </location>
</feature>
<keyword evidence="3" id="KW-1003">Cell membrane</keyword>
<keyword evidence="5 7" id="KW-1133">Transmembrane helix</keyword>
<feature type="domain" description="YetF C-terminal" evidence="8">
    <location>
        <begin position="91"/>
        <end position="222"/>
    </location>
</feature>
<accession>A0A1S2LKA7</accession>
<reference evidence="9 10" key="1">
    <citation type="submission" date="2016-10" db="EMBL/GenBank/DDBJ databases">
        <title>Draft genome sequences of four alkaliphilic bacteria belonging to the Anaerobacillus genus.</title>
        <authorList>
            <person name="Bassil N.M."/>
            <person name="Lloyd J.R."/>
        </authorList>
    </citation>
    <scope>NUCLEOTIDE SEQUENCE [LARGE SCALE GENOMIC DNA]</scope>
    <source>
        <strain evidence="9 10">DSM 15340</strain>
    </source>
</reference>
<dbReference type="PANTHER" id="PTHR34582">
    <property type="entry name" value="UPF0702 TRANSMEMBRANE PROTEIN YCAP"/>
    <property type="match status" value="1"/>
</dbReference>
<name>A0A1S2LKA7_9BACI</name>
<comment type="subcellular location">
    <subcellularLocation>
        <location evidence="1">Cell membrane</location>
        <topology evidence="1">Multi-pass membrane protein</topology>
    </subcellularLocation>
</comment>
<dbReference type="AlphaFoldDB" id="A0A1S2LKA7"/>
<keyword evidence="10" id="KW-1185">Reference proteome</keyword>
<comment type="caution">
    <text evidence="9">The sequence shown here is derived from an EMBL/GenBank/DDBJ whole genome shotgun (WGS) entry which is preliminary data.</text>
</comment>
<dbReference type="EMBL" id="MLQQ01000018">
    <property type="protein sequence ID" value="OIJ12744.1"/>
    <property type="molecule type" value="Genomic_DNA"/>
</dbReference>
<feature type="transmembrane region" description="Helical" evidence="7">
    <location>
        <begin position="38"/>
        <end position="58"/>
    </location>
</feature>
<evidence type="ECO:0000256" key="1">
    <source>
        <dbReference type="ARBA" id="ARBA00004651"/>
    </source>
</evidence>
<protein>
    <submittedName>
        <fullName evidence="9">DUF421 domain-containing protein</fullName>
    </submittedName>
</protein>
<evidence type="ECO:0000313" key="9">
    <source>
        <dbReference type="EMBL" id="OIJ12744.1"/>
    </source>
</evidence>
<proteinExistence type="inferred from homology"/>
<dbReference type="OrthoDB" id="9778331at2"/>
<evidence type="ECO:0000256" key="6">
    <source>
        <dbReference type="ARBA" id="ARBA00023136"/>
    </source>
</evidence>